<dbReference type="EMBL" id="UZAH01035837">
    <property type="protein sequence ID" value="VDP42820.1"/>
    <property type="molecule type" value="Genomic_DNA"/>
</dbReference>
<gene>
    <name evidence="3" type="ORF">HPBE_LOCUS24094</name>
</gene>
<sequence length="332" mass="39137">MLKLLCLYLRCRSPLTPPNGELEASFASHVVLTVVCTSPREEENRRQAPVASARSNSGSVDYGKRKKEDCLRKDPLPTQSFIRLQLTKFSKKVRKEIEEAKSLINMHVDELERQVNQLRDEVKKWGVLPLIKDVKAFTTRMILLETEVKHRFEEMDANRRLDRLEKKLSVLPEIKETLNLLMTTSTQPAPQEGREQPEEDVIDFELGPYKEGLKTDESKKHHDDEKIQEELRLQNRLLTKNSHEMFVIQHRIEEAEKKLDHDPKVKHRVDELKIEKRRLREEEVELKNKIEDLKRQLRHNWEKRQEKGRRGSSTRRERHHSTPGPSHRRGGV</sequence>
<protein>
    <submittedName>
        <fullName evidence="5">Troponin T, skeletal muscle</fullName>
    </submittedName>
</protein>
<evidence type="ECO:0000256" key="1">
    <source>
        <dbReference type="SAM" id="Coils"/>
    </source>
</evidence>
<reference evidence="3 4" key="1">
    <citation type="submission" date="2018-11" db="EMBL/GenBank/DDBJ databases">
        <authorList>
            <consortium name="Pathogen Informatics"/>
        </authorList>
    </citation>
    <scope>NUCLEOTIDE SEQUENCE [LARGE SCALE GENOMIC DNA]</scope>
</reference>
<accession>A0A3P8DGV4</accession>
<keyword evidence="4" id="KW-1185">Reference proteome</keyword>
<evidence type="ECO:0000256" key="2">
    <source>
        <dbReference type="SAM" id="MobiDB-lite"/>
    </source>
</evidence>
<feature type="region of interest" description="Disordered" evidence="2">
    <location>
        <begin position="43"/>
        <end position="64"/>
    </location>
</feature>
<keyword evidence="1" id="KW-0175">Coiled coil</keyword>
<organism evidence="4 5">
    <name type="scientific">Heligmosomoides polygyrus</name>
    <name type="common">Parasitic roundworm</name>
    <dbReference type="NCBI Taxonomy" id="6339"/>
    <lineage>
        <taxon>Eukaryota</taxon>
        <taxon>Metazoa</taxon>
        <taxon>Ecdysozoa</taxon>
        <taxon>Nematoda</taxon>
        <taxon>Chromadorea</taxon>
        <taxon>Rhabditida</taxon>
        <taxon>Rhabditina</taxon>
        <taxon>Rhabditomorpha</taxon>
        <taxon>Strongyloidea</taxon>
        <taxon>Heligmosomidae</taxon>
        <taxon>Heligmosomoides</taxon>
    </lineage>
</organism>
<dbReference type="WBParaSite" id="HPBE_0002409501-mRNA-1">
    <property type="protein sequence ID" value="HPBE_0002409501-mRNA-1"/>
    <property type="gene ID" value="HPBE_0002409501"/>
</dbReference>
<dbReference type="Proteomes" id="UP000050761">
    <property type="component" value="Unassembled WGS sequence"/>
</dbReference>
<accession>A0A183GN25</accession>
<evidence type="ECO:0000313" key="4">
    <source>
        <dbReference type="Proteomes" id="UP000050761"/>
    </source>
</evidence>
<evidence type="ECO:0000313" key="5">
    <source>
        <dbReference type="WBParaSite" id="HPBE_0002409501-mRNA-1"/>
    </source>
</evidence>
<evidence type="ECO:0000313" key="3">
    <source>
        <dbReference type="EMBL" id="VDP42820.1"/>
    </source>
</evidence>
<feature type="region of interest" description="Disordered" evidence="2">
    <location>
        <begin position="294"/>
        <end position="332"/>
    </location>
</feature>
<reference evidence="5" key="2">
    <citation type="submission" date="2019-09" db="UniProtKB">
        <authorList>
            <consortium name="WormBaseParasite"/>
        </authorList>
    </citation>
    <scope>IDENTIFICATION</scope>
</reference>
<proteinExistence type="predicted"/>
<feature type="compositionally biased region" description="Basic residues" evidence="2">
    <location>
        <begin position="310"/>
        <end position="332"/>
    </location>
</feature>
<dbReference type="AlphaFoldDB" id="A0A183GN25"/>
<feature type="coiled-coil region" evidence="1">
    <location>
        <begin position="94"/>
        <end position="128"/>
    </location>
</feature>
<feature type="compositionally biased region" description="Basic and acidic residues" evidence="2">
    <location>
        <begin position="294"/>
        <end position="309"/>
    </location>
</feature>
<name>A0A183GN25_HELPZ</name>